<dbReference type="RefSeq" id="WP_138002401.1">
    <property type="nucleotide sequence ID" value="NZ_QGQD01000044.1"/>
</dbReference>
<gene>
    <name evidence="1" type="ORF">DSM106044_02059</name>
</gene>
<keyword evidence="2" id="KW-1185">Reference proteome</keyword>
<sequence>MDHPQNLSASDRRWFDLIQQCRTSGKSDAQWMQEHEIKSPTFYYHVNQLRKKACDIPENSFTRQRNDIQEVVPLFMKEVPAVSSHEPEQLSSTDNTSAVRLNIQGITVEIANNATQEVIKNTIAALRFLC</sequence>
<name>A0A4U8QHX4_9FIRM</name>
<dbReference type="EMBL" id="QGQD01000044">
    <property type="protein sequence ID" value="TLD01066.1"/>
    <property type="molecule type" value="Genomic_DNA"/>
</dbReference>
<evidence type="ECO:0000313" key="1">
    <source>
        <dbReference type="EMBL" id="TLD01066.1"/>
    </source>
</evidence>
<comment type="caution">
    <text evidence="1">The sequence shown here is derived from an EMBL/GenBank/DDBJ whole genome shotgun (WGS) entry which is preliminary data.</text>
</comment>
<organism evidence="1 2">
    <name type="scientific">Robinsoniella peoriensis</name>
    <dbReference type="NCBI Taxonomy" id="180332"/>
    <lineage>
        <taxon>Bacteria</taxon>
        <taxon>Bacillati</taxon>
        <taxon>Bacillota</taxon>
        <taxon>Clostridia</taxon>
        <taxon>Lachnospirales</taxon>
        <taxon>Lachnospiraceae</taxon>
        <taxon>Robinsoniella</taxon>
    </lineage>
</organism>
<evidence type="ECO:0000313" key="2">
    <source>
        <dbReference type="Proteomes" id="UP000306509"/>
    </source>
</evidence>
<accession>A0A4U8QHX4</accession>
<reference evidence="1 2" key="1">
    <citation type="journal article" date="2019" name="Anaerobe">
        <title>Detection of Robinsoniella peoriensis in multiple bone samples of a trauma patient.</title>
        <authorList>
            <person name="Schrottner P."/>
            <person name="Hartwich K."/>
            <person name="Bunk B."/>
            <person name="Schober I."/>
            <person name="Helbig S."/>
            <person name="Rudolph W.W."/>
            <person name="Gunzer F."/>
        </authorList>
    </citation>
    <scope>NUCLEOTIDE SEQUENCE [LARGE SCALE GENOMIC DNA]</scope>
    <source>
        <strain evidence="1 2">DSM 106044</strain>
    </source>
</reference>
<proteinExistence type="predicted"/>
<dbReference type="Proteomes" id="UP000306509">
    <property type="component" value="Unassembled WGS sequence"/>
</dbReference>
<dbReference type="NCBIfam" id="NF047593">
    <property type="entry name" value="IS66_ISAeme5_TnpA"/>
    <property type="match status" value="1"/>
</dbReference>
<dbReference type="AlphaFoldDB" id="A0A4U8QHX4"/>
<protein>
    <submittedName>
        <fullName evidence="1">Uncharacterized protein</fullName>
    </submittedName>
</protein>